<proteinExistence type="predicted"/>
<dbReference type="AlphaFoldDB" id="A0A4P7P0N4"/>
<accession>A0A4P7P0N4</accession>
<keyword evidence="4" id="KW-1185">Reference proteome</keyword>
<sequence precursor="true">MKKQILNTVWILSFLGLLSACSGIQVSQDYDDNANFTAIKTLQWVPKDKQIDPKASEFAKKNPLIAKRIDKAITTEMQAKGHQFVTENPDAFITYHVGTKSKIRSQPVTTSIGFGTFGGGSYGGIGIQTSPDVEQYEEGRLVIDILDTNQKLLWRGTSTTYIEDHLNSEETTELVNKVVQKLLEQYPPSTTK</sequence>
<evidence type="ECO:0000313" key="3">
    <source>
        <dbReference type="EMBL" id="QBZ83637.1"/>
    </source>
</evidence>
<feature type="chain" id="PRO_5020933995" description="DUF4136 domain-containing protein" evidence="1">
    <location>
        <begin position="28"/>
        <end position="192"/>
    </location>
</feature>
<feature type="domain" description="DUF4136" evidence="2">
    <location>
        <begin position="26"/>
        <end position="188"/>
    </location>
</feature>
<reference evidence="3 4" key="1">
    <citation type="submission" date="2018-08" db="EMBL/GenBank/DDBJ databases">
        <title>Horizontal acquisition of hydrogen conversion ability and other habitat adaptations in Hydrogenovibrio crunogenus strains.</title>
        <authorList>
            <person name="Gonnella G."/>
            <person name="Adam N."/>
            <person name="Perner M."/>
        </authorList>
    </citation>
    <scope>NUCLEOTIDE SEQUENCE [LARGE SCALE GENOMIC DNA]</scope>
    <source>
        <strain evidence="3 4">SP-41</strain>
    </source>
</reference>
<feature type="signal peptide" evidence="1">
    <location>
        <begin position="1"/>
        <end position="27"/>
    </location>
</feature>
<gene>
    <name evidence="3" type="ORF">GHNINEIG_01698</name>
</gene>
<evidence type="ECO:0000313" key="4">
    <source>
        <dbReference type="Proteomes" id="UP000296201"/>
    </source>
</evidence>
<evidence type="ECO:0000259" key="2">
    <source>
        <dbReference type="Pfam" id="PF13590"/>
    </source>
</evidence>
<dbReference type="InterPro" id="IPR025411">
    <property type="entry name" value="DUF4136"/>
</dbReference>
<organism evidence="3 4">
    <name type="scientific">Hydrogenovibrio crunogenus</name>
    <dbReference type="NCBI Taxonomy" id="39765"/>
    <lineage>
        <taxon>Bacteria</taxon>
        <taxon>Pseudomonadati</taxon>
        <taxon>Pseudomonadota</taxon>
        <taxon>Gammaproteobacteria</taxon>
        <taxon>Thiotrichales</taxon>
        <taxon>Piscirickettsiaceae</taxon>
        <taxon>Hydrogenovibrio</taxon>
    </lineage>
</organism>
<dbReference type="Pfam" id="PF13590">
    <property type="entry name" value="DUF4136"/>
    <property type="match status" value="1"/>
</dbReference>
<dbReference type="Gene3D" id="3.30.160.670">
    <property type="match status" value="1"/>
</dbReference>
<name>A0A4P7P0N4_9GAMM</name>
<protein>
    <recommendedName>
        <fullName evidence="2">DUF4136 domain-containing protein</fullName>
    </recommendedName>
</protein>
<keyword evidence="1" id="KW-0732">Signal</keyword>
<evidence type="ECO:0000256" key="1">
    <source>
        <dbReference type="SAM" id="SignalP"/>
    </source>
</evidence>
<dbReference type="PROSITE" id="PS51257">
    <property type="entry name" value="PROKAR_LIPOPROTEIN"/>
    <property type="match status" value="1"/>
</dbReference>
<dbReference type="RefSeq" id="WP_135796236.1">
    <property type="nucleotide sequence ID" value="NZ_CP032096.1"/>
</dbReference>
<dbReference type="Proteomes" id="UP000296201">
    <property type="component" value="Chromosome"/>
</dbReference>
<dbReference type="OrthoDB" id="329837at2"/>
<dbReference type="EMBL" id="CP032096">
    <property type="protein sequence ID" value="QBZ83637.1"/>
    <property type="molecule type" value="Genomic_DNA"/>
</dbReference>